<protein>
    <submittedName>
        <fullName evidence="2">Uncharacterized protein</fullName>
    </submittedName>
</protein>
<evidence type="ECO:0000313" key="3">
    <source>
        <dbReference type="Proteomes" id="UP000185221"/>
    </source>
</evidence>
<dbReference type="STRING" id="226505.SAMN05444394_0308"/>
<evidence type="ECO:0000256" key="1">
    <source>
        <dbReference type="SAM" id="MobiDB-lite"/>
    </source>
</evidence>
<keyword evidence="3" id="KW-1185">Reference proteome</keyword>
<dbReference type="EMBL" id="FSRC01000001">
    <property type="protein sequence ID" value="SIN66264.1"/>
    <property type="molecule type" value="Genomic_DNA"/>
</dbReference>
<proteinExistence type="predicted"/>
<feature type="region of interest" description="Disordered" evidence="1">
    <location>
        <begin position="1"/>
        <end position="32"/>
    </location>
</feature>
<dbReference type="AlphaFoldDB" id="A0A1N6D6H1"/>
<gene>
    <name evidence="2" type="ORF">SAMN05444394_0308</name>
</gene>
<reference evidence="3" key="1">
    <citation type="submission" date="2016-11" db="EMBL/GenBank/DDBJ databases">
        <authorList>
            <person name="Varghese N."/>
            <person name="Submissions S."/>
        </authorList>
    </citation>
    <scope>NUCLEOTIDE SEQUENCE [LARGE SCALE GENOMIC DNA]</scope>
    <source>
        <strain evidence="3">DSM 15292</strain>
    </source>
</reference>
<evidence type="ECO:0000313" key="2">
    <source>
        <dbReference type="EMBL" id="SIN66264.1"/>
    </source>
</evidence>
<accession>A0A1N6D6H1</accession>
<dbReference type="OrthoDB" id="882116at2"/>
<dbReference type="Proteomes" id="UP000185221">
    <property type="component" value="Unassembled WGS sequence"/>
</dbReference>
<dbReference type="RefSeq" id="WP_074223083.1">
    <property type="nucleotide sequence ID" value="NZ_FSRC01000001.1"/>
</dbReference>
<feature type="compositionally biased region" description="Polar residues" evidence="1">
    <location>
        <begin position="20"/>
        <end position="32"/>
    </location>
</feature>
<organism evidence="2 3">
    <name type="scientific">Algoriphagus halophilus</name>
    <dbReference type="NCBI Taxonomy" id="226505"/>
    <lineage>
        <taxon>Bacteria</taxon>
        <taxon>Pseudomonadati</taxon>
        <taxon>Bacteroidota</taxon>
        <taxon>Cytophagia</taxon>
        <taxon>Cytophagales</taxon>
        <taxon>Cyclobacteriaceae</taxon>
        <taxon>Algoriphagus</taxon>
    </lineage>
</organism>
<name>A0A1N6D6H1_9BACT</name>
<feature type="compositionally biased region" description="Basic residues" evidence="1">
    <location>
        <begin position="8"/>
        <end position="17"/>
    </location>
</feature>
<sequence>MEKDFKKLKQAKMKRKKNEVNQTGSSGVFLQRNNPINDPNQADLRVKELEKMCTYSNLINSSSIDSDESSNKSISYPKKYFFLNAPFEVIRNKISVVLIDYLGDELKVNNHLKYHLVKYLYVIDRILRANAYWKKRIEGFHFIDYQSLYFITNHKSIQLKNGDKMTLARMLTKVLIDSKLLKRSNLYSKVQKKSYEYKVLKVRGYDFMLYPLNELNIQITEQSFLEKISLHLAKKFYLEDEIAKKLSEWMEKLDFSQVKVHKLSKNHQNIFFLFEESKFQVFSDSGRFYNSFTNLPKTIRKFLRVEGEPIGELDMANAQAIFLNRIILERLENLGVDILDSTREFIIWSELGKAFEFLNDKKSFKHGKTRKSFKESFWAMIMDSNDGSKSNDLYSQVYELIPQILDEVEEIKRGNYKKISYLLQKEESRVIQSCYKEIMNEVISSTLHDGIYFQISKKDFVVNNVIDVLRKLQIKCTLKWDLGFRNKSAKNGIEISFPLELDHLGVIENNPKVFRKYPLWKFDTVDVESYPEDLFNDDSDELINDLK</sequence>